<keyword evidence="3" id="KW-1185">Reference proteome</keyword>
<dbReference type="PANTHER" id="PTHR34427">
    <property type="entry name" value="DUF4283 DOMAIN PROTEIN"/>
    <property type="match status" value="1"/>
</dbReference>
<evidence type="ECO:0000313" key="3">
    <source>
        <dbReference type="Proteomes" id="UP000002051"/>
    </source>
</evidence>
<reference evidence="2" key="3">
    <citation type="submission" date="2015-04" db="UniProtKB">
        <authorList>
            <consortium name="EnsemblPlants"/>
        </authorList>
    </citation>
    <scope>IDENTIFICATION</scope>
    <source>
        <strain evidence="2">cv. Jemalong A17</strain>
    </source>
</reference>
<reference evidence="1 3" key="1">
    <citation type="journal article" date="2011" name="Nature">
        <title>The Medicago genome provides insight into the evolution of rhizobial symbioses.</title>
        <authorList>
            <person name="Young N.D."/>
            <person name="Debelle F."/>
            <person name="Oldroyd G.E."/>
            <person name="Geurts R."/>
            <person name="Cannon S.B."/>
            <person name="Udvardi M.K."/>
            <person name="Benedito V.A."/>
            <person name="Mayer K.F."/>
            <person name="Gouzy J."/>
            <person name="Schoof H."/>
            <person name="Van de Peer Y."/>
            <person name="Proost S."/>
            <person name="Cook D.R."/>
            <person name="Meyers B.C."/>
            <person name="Spannagl M."/>
            <person name="Cheung F."/>
            <person name="De Mita S."/>
            <person name="Krishnakumar V."/>
            <person name="Gundlach H."/>
            <person name="Zhou S."/>
            <person name="Mudge J."/>
            <person name="Bharti A.K."/>
            <person name="Murray J.D."/>
            <person name="Naoumkina M.A."/>
            <person name="Rosen B."/>
            <person name="Silverstein K.A."/>
            <person name="Tang H."/>
            <person name="Rombauts S."/>
            <person name="Zhao P.X."/>
            <person name="Zhou P."/>
            <person name="Barbe V."/>
            <person name="Bardou P."/>
            <person name="Bechner M."/>
            <person name="Bellec A."/>
            <person name="Berger A."/>
            <person name="Berges H."/>
            <person name="Bidwell S."/>
            <person name="Bisseling T."/>
            <person name="Choisne N."/>
            <person name="Couloux A."/>
            <person name="Denny R."/>
            <person name="Deshpande S."/>
            <person name="Dai X."/>
            <person name="Doyle J.J."/>
            <person name="Dudez A.M."/>
            <person name="Farmer A.D."/>
            <person name="Fouteau S."/>
            <person name="Franken C."/>
            <person name="Gibelin C."/>
            <person name="Gish J."/>
            <person name="Goldstein S."/>
            <person name="Gonzalez A.J."/>
            <person name="Green P.J."/>
            <person name="Hallab A."/>
            <person name="Hartog M."/>
            <person name="Hua A."/>
            <person name="Humphray S.J."/>
            <person name="Jeong D.H."/>
            <person name="Jing Y."/>
            <person name="Jocker A."/>
            <person name="Kenton S.M."/>
            <person name="Kim D.J."/>
            <person name="Klee K."/>
            <person name="Lai H."/>
            <person name="Lang C."/>
            <person name="Lin S."/>
            <person name="Macmil S.L."/>
            <person name="Magdelenat G."/>
            <person name="Matthews L."/>
            <person name="McCorrison J."/>
            <person name="Monaghan E.L."/>
            <person name="Mun J.H."/>
            <person name="Najar F.Z."/>
            <person name="Nicholson C."/>
            <person name="Noirot C."/>
            <person name="O'Bleness M."/>
            <person name="Paule C.R."/>
            <person name="Poulain J."/>
            <person name="Prion F."/>
            <person name="Qin B."/>
            <person name="Qu C."/>
            <person name="Retzel E.F."/>
            <person name="Riddle C."/>
            <person name="Sallet E."/>
            <person name="Samain S."/>
            <person name="Samson N."/>
            <person name="Sanders I."/>
            <person name="Saurat O."/>
            <person name="Scarpelli C."/>
            <person name="Schiex T."/>
            <person name="Segurens B."/>
            <person name="Severin A.J."/>
            <person name="Sherrier D.J."/>
            <person name="Shi R."/>
            <person name="Sims S."/>
            <person name="Singer S.R."/>
            <person name="Sinharoy S."/>
            <person name="Sterck L."/>
            <person name="Viollet A."/>
            <person name="Wang B.B."/>
            <person name="Wang K."/>
            <person name="Wang M."/>
            <person name="Wang X."/>
            <person name="Warfsmann J."/>
            <person name="Weissenbach J."/>
            <person name="White D.D."/>
            <person name="White J.D."/>
            <person name="Wiley G.B."/>
            <person name="Wincker P."/>
            <person name="Xing Y."/>
            <person name="Yang L."/>
            <person name="Yao Z."/>
            <person name="Ying F."/>
            <person name="Zhai J."/>
            <person name="Zhou L."/>
            <person name="Zuber A."/>
            <person name="Denarie J."/>
            <person name="Dixon R.A."/>
            <person name="May G.D."/>
            <person name="Schwartz D.C."/>
            <person name="Rogers J."/>
            <person name="Quetier F."/>
            <person name="Town C.D."/>
            <person name="Roe B.A."/>
        </authorList>
    </citation>
    <scope>NUCLEOTIDE SEQUENCE [LARGE SCALE GENOMIC DNA]</scope>
    <source>
        <strain evidence="1">A17</strain>
        <strain evidence="2 3">cv. Jemalong A17</strain>
    </source>
</reference>
<dbReference type="HOGENOM" id="CLU_473603_0_0_1"/>
<organism evidence="1 3">
    <name type="scientific">Medicago truncatula</name>
    <name type="common">Barrel medic</name>
    <name type="synonym">Medicago tribuloides</name>
    <dbReference type="NCBI Taxonomy" id="3880"/>
    <lineage>
        <taxon>Eukaryota</taxon>
        <taxon>Viridiplantae</taxon>
        <taxon>Streptophyta</taxon>
        <taxon>Embryophyta</taxon>
        <taxon>Tracheophyta</taxon>
        <taxon>Spermatophyta</taxon>
        <taxon>Magnoliopsida</taxon>
        <taxon>eudicotyledons</taxon>
        <taxon>Gunneridae</taxon>
        <taxon>Pentapetalae</taxon>
        <taxon>rosids</taxon>
        <taxon>fabids</taxon>
        <taxon>Fabales</taxon>
        <taxon>Fabaceae</taxon>
        <taxon>Papilionoideae</taxon>
        <taxon>50 kb inversion clade</taxon>
        <taxon>NPAAA clade</taxon>
        <taxon>Hologalegina</taxon>
        <taxon>IRL clade</taxon>
        <taxon>Trifolieae</taxon>
        <taxon>Medicago</taxon>
    </lineage>
</organism>
<dbReference type="Proteomes" id="UP000002051">
    <property type="component" value="Unassembled WGS sequence"/>
</dbReference>
<name>A0A072VGZ0_MEDTR</name>
<evidence type="ECO:0000313" key="2">
    <source>
        <dbReference type="EnsemblPlants" id="KEH40713"/>
    </source>
</evidence>
<dbReference type="EMBL" id="CM001217">
    <property type="protein sequence ID" value="KEH40713.1"/>
    <property type="molecule type" value="Genomic_DNA"/>
</dbReference>
<dbReference type="EnsemblPlants" id="KEH40713">
    <property type="protein sequence ID" value="KEH40713"/>
    <property type="gene ID" value="MTR_1g033680"/>
</dbReference>
<sequence length="576" mass="64375">MRVEVYVPLKTDRRGHRFGFVKYRDMVDVEALESRLGEIWMDDSKLQVNRAKFGREVKRPTSISVRKDAVGGRGLEVFKDRSFKQVLLNRQKDVVGPAVLRRLVALPSEDRLRELESCFVAELSFLREPKQVQHSLVLGGLNKIGVIPMGANMVLLKAEDPHLIEEAEGRSDPWWRGLFKSVKRWAPNLVSKQRLIWIRCFGLPLHVWDEKTFKKMGALFGEFVDFDEETIGLNRVDMGRIYVLSSSMAFVNEKLRVEVMGVVFDVWVVEEVVPVAVGRRALDSDWQEVSDASSHGGGDGGVLPELLEGGSEVSPRELASVRVLQLHGSKSNCHFSLQRRHLECSEELPSVGQPLGASLVNICCKDPTLVGHLESEVLPCEEQVLYAEKELSTSPNPPPSCDGIVGPQEVRCLDGSAEEVLARGIEMGVELGADVELEYSDRNINNTGPIFSHGLSVDICGLEADSIFAKGGVNNREVGRVNSHVRFRSEDSDLSEFSDSVGDFREEHERKVLHKAKWRLKKKTGGGKSIPPGTDEGFSPLIKLFTHIKVKREEIGLFRLRSETSTKRNSCNLSID</sequence>
<evidence type="ECO:0000313" key="1">
    <source>
        <dbReference type="EMBL" id="KEH40713.1"/>
    </source>
</evidence>
<dbReference type="PANTHER" id="PTHR34427:SF5">
    <property type="entry name" value="DUF4283 DOMAIN-CONTAINING PROTEIN"/>
    <property type="match status" value="1"/>
</dbReference>
<gene>
    <name evidence="1" type="ordered locus">MTR_1g033680</name>
</gene>
<protein>
    <submittedName>
        <fullName evidence="1">DUF4283 domain protein</fullName>
    </submittedName>
</protein>
<proteinExistence type="predicted"/>
<dbReference type="AlphaFoldDB" id="A0A072VGZ0"/>
<accession>A0A072VGZ0</accession>
<reference evidence="1 3" key="2">
    <citation type="journal article" date="2014" name="BMC Genomics">
        <title>An improved genome release (version Mt4.0) for the model legume Medicago truncatula.</title>
        <authorList>
            <person name="Tang H."/>
            <person name="Krishnakumar V."/>
            <person name="Bidwell S."/>
            <person name="Rosen B."/>
            <person name="Chan A."/>
            <person name="Zhou S."/>
            <person name="Gentzbittel L."/>
            <person name="Childs K.L."/>
            <person name="Yandell M."/>
            <person name="Gundlach H."/>
            <person name="Mayer K.F."/>
            <person name="Schwartz D.C."/>
            <person name="Town C.D."/>
        </authorList>
    </citation>
    <scope>GENOME REANNOTATION</scope>
    <source>
        <strain evidence="1">A17</strain>
        <strain evidence="2 3">cv. Jemalong A17</strain>
    </source>
</reference>